<keyword evidence="4 9" id="KW-0503">Monooxygenase</keyword>
<evidence type="ECO:0000256" key="6">
    <source>
        <dbReference type="PIRSR" id="PIRSR000337-1"/>
    </source>
</evidence>
<dbReference type="EC" id="1.14.13.131" evidence="9"/>
<evidence type="ECO:0000256" key="3">
    <source>
        <dbReference type="ARBA" id="ARBA00023002"/>
    </source>
</evidence>
<keyword evidence="2 6" id="KW-0288">FMN</keyword>
<dbReference type="SUPFAM" id="SSF51679">
    <property type="entry name" value="Bacterial luciferase-like"/>
    <property type="match status" value="1"/>
</dbReference>
<dbReference type="GO" id="GO:0018633">
    <property type="term" value="F:dimethyl sulfide monooxygenase activity"/>
    <property type="evidence" value="ECO:0007669"/>
    <property type="project" value="UniProtKB-EC"/>
</dbReference>
<keyword evidence="10" id="KW-1185">Reference proteome</keyword>
<dbReference type="InterPro" id="IPR036661">
    <property type="entry name" value="Luciferase-like_sf"/>
</dbReference>
<feature type="domain" description="Luciferase-like" evidence="8">
    <location>
        <begin position="36"/>
        <end position="398"/>
    </location>
</feature>
<feature type="binding site" evidence="6">
    <location>
        <position position="163"/>
    </location>
    <ligand>
        <name>FMN</name>
        <dbReference type="ChEBI" id="CHEBI:58210"/>
    </ligand>
</feature>
<dbReference type="Gene3D" id="3.20.20.30">
    <property type="entry name" value="Luciferase-like domain"/>
    <property type="match status" value="1"/>
</dbReference>
<name>A0A6J5DLX2_9BURK</name>
<evidence type="ECO:0000256" key="2">
    <source>
        <dbReference type="ARBA" id="ARBA00022643"/>
    </source>
</evidence>
<gene>
    <name evidence="9" type="primary">dmoA</name>
    <name evidence="9" type="ORF">LMG29739_01944</name>
</gene>
<evidence type="ECO:0000256" key="1">
    <source>
        <dbReference type="ARBA" id="ARBA00022630"/>
    </source>
</evidence>
<evidence type="ECO:0000313" key="10">
    <source>
        <dbReference type="Proteomes" id="UP000494329"/>
    </source>
</evidence>
<dbReference type="PANTHER" id="PTHR30011:SF16">
    <property type="entry name" value="C2H2 FINGER DOMAIN TRANSCRIPTION FACTOR (EUROFUNG)-RELATED"/>
    <property type="match status" value="1"/>
</dbReference>
<evidence type="ECO:0000256" key="7">
    <source>
        <dbReference type="SAM" id="MobiDB-lite"/>
    </source>
</evidence>
<proteinExistence type="inferred from homology"/>
<sequence>MSPAAVKKQIHFNAFLMNCVAHLAPGQWTAEHDRATDYLKPDYWTDLARLLERGRFDAVFLADVLGIYDVYGASPDSALRTAAQVPMNDPLALIPLMSQVTQHLCFGVTCSLSYEHPYTFARRISTLDHLTSGRIAWNIVTSYLDSAARNIGLDRQLSHDERYDVADEYMEVCYKLWEGSWEDGAVVKDRVRGVYADPSKIHAIAHAGRYYKVPGIHLCEPSSQRTPVLFQAGSSGRGKHFAGNHAECVFVAAPTRDIVKRNVADIRAQAAALGRNGETDVLIFAMFTVIVGRTTQEAHDKLEQYRARASHEGAATLLSGWTGIDLATYQPDDTLTYVDTDAGRSALASFSSADPTRTWTVDEAIDFVSIGGRGPVIAGTSTEVADELEEWIDETGLDGFNLAYVSAHQTFEDIVELLIPELQRRGRYRDEYEPGTYRQKLFARGARLPASHPGSRYRKHEKPTSEPVVNAHS</sequence>
<feature type="binding site" evidence="6">
    <location>
        <position position="109"/>
    </location>
    <ligand>
        <name>FMN</name>
        <dbReference type="ChEBI" id="CHEBI:58210"/>
    </ligand>
</feature>
<dbReference type="InterPro" id="IPR011251">
    <property type="entry name" value="Luciferase-like_dom"/>
</dbReference>
<feature type="binding site" evidence="6">
    <location>
        <position position="63"/>
    </location>
    <ligand>
        <name>FMN</name>
        <dbReference type="ChEBI" id="CHEBI:58210"/>
    </ligand>
</feature>
<protein>
    <submittedName>
        <fullName evidence="9">Dimethyl-sulfide monooxygenase</fullName>
        <ecNumber evidence="9">1.14.13.131</ecNumber>
    </submittedName>
</protein>
<comment type="similarity">
    <text evidence="5">Belongs to the NtaA/SnaA/DszA monooxygenase family.</text>
</comment>
<keyword evidence="1 6" id="KW-0285">Flavoprotein</keyword>
<accession>A0A6J5DLX2</accession>
<dbReference type="PANTHER" id="PTHR30011">
    <property type="entry name" value="ALKANESULFONATE MONOOXYGENASE-RELATED"/>
    <property type="match status" value="1"/>
</dbReference>
<feature type="binding site" evidence="6">
    <location>
        <position position="159"/>
    </location>
    <ligand>
        <name>FMN</name>
        <dbReference type="ChEBI" id="CHEBI:58210"/>
    </ligand>
</feature>
<dbReference type="NCBIfam" id="TIGR03860">
    <property type="entry name" value="FMN_nitrolo"/>
    <property type="match status" value="1"/>
</dbReference>
<dbReference type="Pfam" id="PF00296">
    <property type="entry name" value="Bac_luciferase"/>
    <property type="match status" value="1"/>
</dbReference>
<evidence type="ECO:0000313" key="9">
    <source>
        <dbReference type="EMBL" id="CAB3754504.1"/>
    </source>
</evidence>
<dbReference type="InterPro" id="IPR016215">
    <property type="entry name" value="NTA_MOA"/>
</dbReference>
<evidence type="ECO:0000259" key="8">
    <source>
        <dbReference type="Pfam" id="PF00296"/>
    </source>
</evidence>
<reference evidence="9 10" key="1">
    <citation type="submission" date="2020-04" db="EMBL/GenBank/DDBJ databases">
        <authorList>
            <person name="De Canck E."/>
        </authorList>
    </citation>
    <scope>NUCLEOTIDE SEQUENCE [LARGE SCALE GENOMIC DNA]</scope>
    <source>
        <strain evidence="9 10">LMG 29739</strain>
    </source>
</reference>
<dbReference type="Proteomes" id="UP000494329">
    <property type="component" value="Unassembled WGS sequence"/>
</dbReference>
<dbReference type="InterPro" id="IPR051260">
    <property type="entry name" value="Diverse_substr_monoxygenases"/>
</dbReference>
<dbReference type="PIRSF" id="PIRSF000337">
    <property type="entry name" value="NTA_MOA"/>
    <property type="match status" value="1"/>
</dbReference>
<dbReference type="AlphaFoldDB" id="A0A6J5DLX2"/>
<keyword evidence="3 9" id="KW-0560">Oxidoreductase</keyword>
<feature type="binding site" evidence="6">
    <location>
        <position position="235"/>
    </location>
    <ligand>
        <name>FMN</name>
        <dbReference type="ChEBI" id="CHEBI:58210"/>
    </ligand>
</feature>
<dbReference type="EMBL" id="CADIKF010000012">
    <property type="protein sequence ID" value="CAB3754504.1"/>
    <property type="molecule type" value="Genomic_DNA"/>
</dbReference>
<evidence type="ECO:0000256" key="4">
    <source>
        <dbReference type="ARBA" id="ARBA00023033"/>
    </source>
</evidence>
<evidence type="ECO:0000256" key="5">
    <source>
        <dbReference type="ARBA" id="ARBA00033748"/>
    </source>
</evidence>
<organism evidence="9 10">
    <name type="scientific">Paraburkholderia solisilvae</name>
    <dbReference type="NCBI Taxonomy" id="624376"/>
    <lineage>
        <taxon>Bacteria</taxon>
        <taxon>Pseudomonadati</taxon>
        <taxon>Pseudomonadota</taxon>
        <taxon>Betaproteobacteria</taxon>
        <taxon>Burkholderiales</taxon>
        <taxon>Burkholderiaceae</taxon>
        <taxon>Paraburkholderia</taxon>
    </lineage>
</organism>
<feature type="binding site" evidence="6">
    <location>
        <position position="234"/>
    </location>
    <ligand>
        <name>FMN</name>
        <dbReference type="ChEBI" id="CHEBI:58210"/>
    </ligand>
</feature>
<feature type="region of interest" description="Disordered" evidence="7">
    <location>
        <begin position="448"/>
        <end position="473"/>
    </location>
</feature>